<protein>
    <submittedName>
        <fullName evidence="2">Phage terminase, small subunit</fullName>
    </submittedName>
</protein>
<dbReference type="Proteomes" id="UP000005092">
    <property type="component" value="Unassembled WGS sequence"/>
</dbReference>
<organism evidence="2 3">
    <name type="scientific">Rhizobium leguminosarum bv. trifolii WSM597</name>
    <dbReference type="NCBI Taxonomy" id="754764"/>
    <lineage>
        <taxon>Bacteria</taxon>
        <taxon>Pseudomonadati</taxon>
        <taxon>Pseudomonadota</taxon>
        <taxon>Alphaproteobacteria</taxon>
        <taxon>Hyphomicrobiales</taxon>
        <taxon>Rhizobiaceae</taxon>
        <taxon>Rhizobium/Agrobacterium group</taxon>
        <taxon>Rhizobium</taxon>
    </lineage>
</organism>
<feature type="compositionally biased region" description="Basic and acidic residues" evidence="1">
    <location>
        <begin position="132"/>
        <end position="145"/>
    </location>
</feature>
<accession>J0GYY6</accession>
<evidence type="ECO:0000256" key="1">
    <source>
        <dbReference type="SAM" id="MobiDB-lite"/>
    </source>
</evidence>
<evidence type="ECO:0000313" key="3">
    <source>
        <dbReference type="Proteomes" id="UP000005092"/>
    </source>
</evidence>
<evidence type="ECO:0000313" key="2">
    <source>
        <dbReference type="EMBL" id="EJB02895.1"/>
    </source>
</evidence>
<reference evidence="2 3" key="1">
    <citation type="submission" date="2012-02" db="EMBL/GenBank/DDBJ databases">
        <title>Improved High-Quality Draft Sequence of Rhizobium leguminosarum bv. trifolii WSM597.</title>
        <authorList>
            <consortium name="US DOE Joint Genome Institute"/>
            <person name="Lucas S."/>
            <person name="Han J."/>
            <person name="Lapidus A."/>
            <person name="Cheng J.-F."/>
            <person name="Goodwin L."/>
            <person name="Pitluck S."/>
            <person name="Peters L."/>
            <person name="Ovchinnikova G."/>
            <person name="Held B."/>
            <person name="Detter J.C."/>
            <person name="Han C."/>
            <person name="Tapia R."/>
            <person name="Land M."/>
            <person name="Hauser L."/>
            <person name="Kyrpides N."/>
            <person name="Ivanova N."/>
            <person name="Pagani I."/>
            <person name="Brau L."/>
            <person name="Yates R."/>
            <person name="O'Hara G."/>
            <person name="Rui T."/>
            <person name="Howieson J."/>
            <person name="Reeve W."/>
            <person name="Woyke T."/>
        </authorList>
    </citation>
    <scope>NUCLEOTIDE SEQUENCE [LARGE SCALE GENOMIC DNA]</scope>
    <source>
        <strain evidence="2 3">WSM597</strain>
    </source>
</reference>
<gene>
    <name evidence="2" type="ORF">Rleg9DRAFT_1709</name>
</gene>
<dbReference type="RefSeq" id="WP_003586791.1">
    <property type="nucleotide sequence ID" value="NZ_JH719381.1"/>
</dbReference>
<feature type="region of interest" description="Disordered" evidence="1">
    <location>
        <begin position="132"/>
        <end position="162"/>
    </location>
</feature>
<dbReference type="Pfam" id="PF05119">
    <property type="entry name" value="Terminase_4"/>
    <property type="match status" value="1"/>
</dbReference>
<proteinExistence type="predicted"/>
<dbReference type="InterPro" id="IPR006448">
    <property type="entry name" value="Phage_term_ssu_P27"/>
</dbReference>
<dbReference type="EMBL" id="JH719381">
    <property type="protein sequence ID" value="EJB02895.1"/>
    <property type="molecule type" value="Genomic_DNA"/>
</dbReference>
<name>J0GYY6_RHILT</name>
<dbReference type="HOGENOM" id="CLU_1634032_0_0_5"/>
<dbReference type="AlphaFoldDB" id="J0GYY6"/>
<sequence>MRGRKPNPTPVSNVVQGAFPGAEHVVVEIEEPNWLLTMNVKEWGKRRANIASERWKTLTQSLSRKGLLDIDNDVLIEMAAGAYADWKLAEAHVARYGVMTQAPKTKVMMHNPYKAIADAAMKRVMAAERELGIPPVERGRAEKAPPRSGRKKRAADDYLGNK</sequence>